<keyword evidence="2 5" id="KW-0479">Metal-binding</keyword>
<evidence type="ECO:0000313" key="8">
    <source>
        <dbReference type="EMBL" id="KAK9056288.1"/>
    </source>
</evidence>
<dbReference type="SUPFAM" id="SSF90229">
    <property type="entry name" value="CCCH zinc finger"/>
    <property type="match status" value="1"/>
</dbReference>
<comment type="similarity">
    <text evidence="1">Belongs to the DRM1/ARP family.</text>
</comment>
<dbReference type="InterPro" id="IPR000571">
    <property type="entry name" value="Znf_CCCH"/>
</dbReference>
<evidence type="ECO:0000256" key="1">
    <source>
        <dbReference type="ARBA" id="ARBA00010502"/>
    </source>
</evidence>
<sequence>MPTSSAVNPTAAAAEDRSPAASDSEEYEYEEIEIEEEIEVEEEVSDDDEEDEEEEEFEEVEVEEEVDDDEEEEEVAQEEPQEEKGRGEDVSRSIEDRDDVNSKEKIISDDKKAFQCDGGYMTAETTNRINEFNKEVTVGDSVDESNKVSRCEEQSTEMNTEGVNDAHQKESRLDVLMTAEGTDPIKGSSKQVTVGDPVNESDEVPCSEEQTTQMNTKDVNDEKIPQMSIKDGKDACQKEPRLDVNTPLIRPRTLSPAVEISEGNKRPALVCDFFAKGWCIKGTSCRFRHIKDPPINEQNEPQKSQPQDEGVKEGTGRSDLTTSVTAPALRACSSEFNPGSQKDNPNPLTNHPVDDSLSDSIMGPNTHRSNWASFAPKMEEIGGKGYRFGFHNHNYETSYHGMSRHKTSTFLSSSSWKSDSNYDWQPSKPFRSAFLISQGISVPDIQYDPIRDSIEEPTKNGDKLSKLSSSGRVPSISGTHSPLKEKLKTDNGADRISIGSHVNGKDNDMDVDSNEIADTKQENTKSEKKGKKHIGDVIQASGVHVSSHYSLGQNDGGPTKEVNNYKLDFDAEGDMHRESKSLRHFRAALIEFVKELVRPTWRDGKLSKDAHKQIVKKAVDKVLTSLPAEHIPNIQESIDTYLTSSQPKIMKVVEVDILKSMENCDILPSKQTGIILFVRDANLTGLGLRIELLFLNAYKASKGKRIRRACICCFDHHLDQSNKRQIVASKNMWDEAFGGPEPDHGLGKLRKVSTMTEKGAGEGSSSSSSKFQKSLSMPKSPTTPGTPTTPSPTGAARKENVWRSVFNPGSNLATKGVGSNYFDKPANTVGSPTVYDWLYSGETRSKHR</sequence>
<feature type="compositionally biased region" description="Low complexity" evidence="6">
    <location>
        <begin position="764"/>
        <end position="794"/>
    </location>
</feature>
<dbReference type="InterPro" id="IPR008406">
    <property type="entry name" value="DRM/ARP"/>
</dbReference>
<dbReference type="PANTHER" id="PTHR36886:SF3">
    <property type="entry name" value="PROTEIN FRIGIDA-ESSENTIAL 1"/>
    <property type="match status" value="1"/>
</dbReference>
<feature type="region of interest" description="Disordered" evidence="6">
    <location>
        <begin position="140"/>
        <end position="167"/>
    </location>
</feature>
<keyword evidence="4 5" id="KW-0862">Zinc</keyword>
<dbReference type="Proteomes" id="UP001408789">
    <property type="component" value="Unassembled WGS sequence"/>
</dbReference>
<feature type="region of interest" description="Disordered" evidence="6">
    <location>
        <begin position="182"/>
        <end position="216"/>
    </location>
</feature>
<feature type="compositionally biased region" description="Polar residues" evidence="6">
    <location>
        <begin position="296"/>
        <end position="307"/>
    </location>
</feature>
<evidence type="ECO:0000256" key="6">
    <source>
        <dbReference type="SAM" id="MobiDB-lite"/>
    </source>
</evidence>
<evidence type="ECO:0000256" key="4">
    <source>
        <dbReference type="ARBA" id="ARBA00022833"/>
    </source>
</evidence>
<comment type="caution">
    <text evidence="8">The sequence shown here is derived from an EMBL/GenBank/DDBJ whole genome shotgun (WGS) entry which is preliminary data.</text>
</comment>
<feature type="region of interest" description="Disordered" evidence="6">
    <location>
        <begin position="291"/>
        <end position="370"/>
    </location>
</feature>
<accession>A0AAP0CN11</accession>
<feature type="compositionally biased region" description="Polar residues" evidence="6">
    <location>
        <begin position="466"/>
        <end position="480"/>
    </location>
</feature>
<feature type="compositionally biased region" description="Basic and acidic residues" evidence="6">
    <location>
        <begin position="144"/>
        <end position="153"/>
    </location>
</feature>
<reference evidence="8 9" key="1">
    <citation type="submission" date="2024-04" db="EMBL/GenBank/DDBJ databases">
        <title>The reference genome of an endangered Asteraceae, Deinandra increscens subsp. villosa, native to the Central Coast of California.</title>
        <authorList>
            <person name="Guilliams M."/>
            <person name="Hasenstab-Lehman K."/>
            <person name="Meyer R."/>
            <person name="Mcevoy S."/>
        </authorList>
    </citation>
    <scope>NUCLEOTIDE SEQUENCE [LARGE SCALE GENOMIC DNA]</scope>
    <source>
        <tissue evidence="8">Leaf</tissue>
    </source>
</reference>
<keyword evidence="3 5" id="KW-0863">Zinc-finger</keyword>
<dbReference type="InterPro" id="IPR052650">
    <property type="entry name" value="Zinc_finger_CCCH"/>
</dbReference>
<dbReference type="EMBL" id="JBCNJP010000025">
    <property type="protein sequence ID" value="KAK9056288.1"/>
    <property type="molecule type" value="Genomic_DNA"/>
</dbReference>
<feature type="region of interest" description="Disordered" evidence="6">
    <location>
        <begin position="1"/>
        <end position="107"/>
    </location>
</feature>
<feature type="compositionally biased region" description="Polar residues" evidence="6">
    <location>
        <begin position="334"/>
        <end position="349"/>
    </location>
</feature>
<feature type="zinc finger region" description="C3H1-type" evidence="5">
    <location>
        <begin position="265"/>
        <end position="292"/>
    </location>
</feature>
<dbReference type="PROSITE" id="PS50103">
    <property type="entry name" value="ZF_C3H1"/>
    <property type="match status" value="1"/>
</dbReference>
<keyword evidence="9" id="KW-1185">Reference proteome</keyword>
<protein>
    <recommendedName>
        <fullName evidence="7">C3H1-type domain-containing protein</fullName>
    </recommendedName>
</protein>
<dbReference type="PANTHER" id="PTHR36886">
    <property type="entry name" value="PROTEIN FRIGIDA-ESSENTIAL 1"/>
    <property type="match status" value="1"/>
</dbReference>
<gene>
    <name evidence="8" type="ORF">SSX86_027378</name>
</gene>
<dbReference type="AlphaFoldDB" id="A0AAP0CN11"/>
<name>A0AAP0CN11_9ASTR</name>
<evidence type="ECO:0000256" key="5">
    <source>
        <dbReference type="PROSITE-ProRule" id="PRU00723"/>
    </source>
</evidence>
<dbReference type="InterPro" id="IPR036855">
    <property type="entry name" value="Znf_CCCH_sf"/>
</dbReference>
<evidence type="ECO:0000256" key="2">
    <source>
        <dbReference type="ARBA" id="ARBA00022723"/>
    </source>
</evidence>
<feature type="domain" description="C3H1-type" evidence="7">
    <location>
        <begin position="265"/>
        <end position="292"/>
    </location>
</feature>
<evidence type="ECO:0000256" key="3">
    <source>
        <dbReference type="ARBA" id="ARBA00022771"/>
    </source>
</evidence>
<evidence type="ECO:0000313" key="9">
    <source>
        <dbReference type="Proteomes" id="UP001408789"/>
    </source>
</evidence>
<dbReference type="Gene3D" id="4.10.1000.10">
    <property type="entry name" value="Zinc finger, CCCH-type"/>
    <property type="match status" value="1"/>
</dbReference>
<dbReference type="Pfam" id="PF05564">
    <property type="entry name" value="Auxin_repressed"/>
    <property type="match status" value="1"/>
</dbReference>
<feature type="region of interest" description="Disordered" evidence="6">
    <location>
        <begin position="452"/>
        <end position="512"/>
    </location>
</feature>
<feature type="region of interest" description="Disordered" evidence="6">
    <location>
        <begin position="756"/>
        <end position="829"/>
    </location>
</feature>
<dbReference type="GO" id="GO:0008270">
    <property type="term" value="F:zinc ion binding"/>
    <property type="evidence" value="ECO:0007669"/>
    <property type="project" value="UniProtKB-KW"/>
</dbReference>
<evidence type="ECO:0000259" key="7">
    <source>
        <dbReference type="PROSITE" id="PS50103"/>
    </source>
</evidence>
<feature type="compositionally biased region" description="Acidic residues" evidence="6">
    <location>
        <begin position="23"/>
        <end position="81"/>
    </location>
</feature>
<organism evidence="8 9">
    <name type="scientific">Deinandra increscens subsp. villosa</name>
    <dbReference type="NCBI Taxonomy" id="3103831"/>
    <lineage>
        <taxon>Eukaryota</taxon>
        <taxon>Viridiplantae</taxon>
        <taxon>Streptophyta</taxon>
        <taxon>Embryophyta</taxon>
        <taxon>Tracheophyta</taxon>
        <taxon>Spermatophyta</taxon>
        <taxon>Magnoliopsida</taxon>
        <taxon>eudicotyledons</taxon>
        <taxon>Gunneridae</taxon>
        <taxon>Pentapetalae</taxon>
        <taxon>asterids</taxon>
        <taxon>campanulids</taxon>
        <taxon>Asterales</taxon>
        <taxon>Asteraceae</taxon>
        <taxon>Asteroideae</taxon>
        <taxon>Heliantheae alliance</taxon>
        <taxon>Madieae</taxon>
        <taxon>Madiinae</taxon>
        <taxon>Deinandra</taxon>
    </lineage>
</organism>
<proteinExistence type="inferred from homology"/>
<feature type="compositionally biased region" description="Basic and acidic residues" evidence="6">
    <location>
        <begin position="482"/>
        <end position="493"/>
    </location>
</feature>
<feature type="compositionally biased region" description="Basic and acidic residues" evidence="6">
    <location>
        <begin position="452"/>
        <end position="465"/>
    </location>
</feature>
<feature type="compositionally biased region" description="Basic and acidic residues" evidence="6">
    <location>
        <begin position="82"/>
        <end position="107"/>
    </location>
</feature>